<comment type="caution">
    <text evidence="5">The sequence shown here is derived from an EMBL/GenBank/DDBJ whole genome shotgun (WGS) entry which is preliminary data.</text>
</comment>
<sequence length="1106" mass="122915">MSTKFIVLNMLQQNAVSDTLIVHNRKFFHTACCAYHTVITIMLCILLPGAILYMHAHASDLCIYYLTKFVFVAPSCWNYVIYRLVAVFLHILWIATVLRAMLKLALHIYRPGYACNAGHCAAVLDVTANCSCIASSMKSGWVTGVCSCNPFEALGVFVQPYAPLDACGSIPFCGARKSCVFVCFPTPLEDTISSCEFKLHSSPDAHSPTINYVATSMLCNQTISYVGGGRISATHMHNKSSFRFVNLSTSNPAVLQSTPMFKVSPQLPVANDARIQCDAFKRTPSFRVLSQTDPSPDYMPQKCIASFSVAQQPCQTNSLSIDPPPFFGVTPSRNFLMGKQSPDNKTSKLKEPHEKNSLSSNPPLFSVETLSPPQYDATMQPLSAPHFSDNKNSALTPDSVAASSTNEPTVDEEFPPPPTSQSQINNAIRHWCKASSPENFEETGCSVCGQLSLKKYLSPLKHIANMLRVLDVTGVTRAPRFSSADPIKELPGPVLDDTCNDMVCDNCRAKIRKGTVPKLALCNGLWLGNIPPELKDLTFYEGLLVARVRHSKCFVRVRKGGDGGNGHCKLVSNVIAFENPTPKIYNILPPPREDIEEVLAVMFSGSAAPTDNDYKRALLFVRRNVVARAIKWCIINHSGYDDVTFSPNNLEGYGDSTPVVSVEYFRKSSTRTAEGISVHDDLEEDGLDEGECAFTVQGIVGEDIEQLTTAQLKARAIKHLDDEGKFLRTSHAAKPESIWSNPALYPKMFPWLFPYGYGGIGSTQLSDEAHKKFLLLYHDKRFQLDLAFPFVAFSHEQIKAGTTKAFLLADRKNFEDISTRLLSVNTDTLQDLATRIANHEFVNPQTDSEIQCFALLRDLDQGSSRVKGSITSKKNMLHEIWSLVTHVGGPVWYFTLAPCDFKHPICIYYADTREEFNIPFQGRSECRRLLSRNPVAGARFFDFMVRLFLEHVIGDDSSNTGVLGPVSAYYCTVEQQGRLTLHLHGMAFPKKKLSPLEIKERLMDPTSDFQTRLLAYIDSIRVGQFLTGSKDEVQAAVKAAEQSDSYMSPELRLPVPPPPECGCESPECAKCATYIDWLKNYFFEVDCQRRIAITKTTRCHTIQPSE</sequence>
<dbReference type="Pfam" id="PF20209">
    <property type="entry name" value="DUF6570"/>
    <property type="match status" value="1"/>
</dbReference>
<feature type="domain" description="Helitron helicase-like" evidence="3">
    <location>
        <begin position="771"/>
        <end position="986"/>
    </location>
</feature>
<gene>
    <name evidence="5" type="ORF">D9757_009019</name>
</gene>
<proteinExistence type="predicted"/>
<feature type="compositionally biased region" description="Polar residues" evidence="1">
    <location>
        <begin position="390"/>
        <end position="408"/>
    </location>
</feature>
<keyword evidence="2" id="KW-0812">Transmembrane</keyword>
<dbReference type="OrthoDB" id="3221862at2759"/>
<feature type="compositionally biased region" description="Polar residues" evidence="1">
    <location>
        <begin position="357"/>
        <end position="372"/>
    </location>
</feature>
<dbReference type="InterPro" id="IPR046700">
    <property type="entry name" value="DUF6570"/>
</dbReference>
<dbReference type="Pfam" id="PF14214">
    <property type="entry name" value="Helitron_like_N"/>
    <property type="match status" value="1"/>
</dbReference>
<keyword evidence="2" id="KW-1133">Transmembrane helix</keyword>
<keyword evidence="2" id="KW-0472">Membrane</keyword>
<feature type="compositionally biased region" description="Basic and acidic residues" evidence="1">
    <location>
        <begin position="345"/>
        <end position="356"/>
    </location>
</feature>
<evidence type="ECO:0000313" key="5">
    <source>
        <dbReference type="EMBL" id="KAF5381451.1"/>
    </source>
</evidence>
<evidence type="ECO:0000256" key="1">
    <source>
        <dbReference type="SAM" id="MobiDB-lite"/>
    </source>
</evidence>
<evidence type="ECO:0000259" key="3">
    <source>
        <dbReference type="Pfam" id="PF14214"/>
    </source>
</evidence>
<dbReference type="AlphaFoldDB" id="A0A8H5HDC1"/>
<protein>
    <recommendedName>
        <fullName evidence="7">Helitron helicase-like domain-containing protein</fullName>
    </recommendedName>
</protein>
<accession>A0A8H5HDC1</accession>
<evidence type="ECO:0008006" key="7">
    <source>
        <dbReference type="Google" id="ProtNLM"/>
    </source>
</evidence>
<feature type="transmembrane region" description="Helical" evidence="2">
    <location>
        <begin position="80"/>
        <end position="102"/>
    </location>
</feature>
<feature type="region of interest" description="Disordered" evidence="1">
    <location>
        <begin position="331"/>
        <end position="423"/>
    </location>
</feature>
<dbReference type="Proteomes" id="UP000518752">
    <property type="component" value="Unassembled WGS sequence"/>
</dbReference>
<name>A0A8H5HDC1_9AGAR</name>
<dbReference type="EMBL" id="JAACJN010000058">
    <property type="protein sequence ID" value="KAF5381451.1"/>
    <property type="molecule type" value="Genomic_DNA"/>
</dbReference>
<evidence type="ECO:0000256" key="2">
    <source>
        <dbReference type="SAM" id="Phobius"/>
    </source>
</evidence>
<evidence type="ECO:0000313" key="6">
    <source>
        <dbReference type="Proteomes" id="UP000518752"/>
    </source>
</evidence>
<feature type="domain" description="DUF6570" evidence="4">
    <location>
        <begin position="513"/>
        <end position="651"/>
    </location>
</feature>
<organism evidence="5 6">
    <name type="scientific">Collybiopsis confluens</name>
    <dbReference type="NCBI Taxonomy" id="2823264"/>
    <lineage>
        <taxon>Eukaryota</taxon>
        <taxon>Fungi</taxon>
        <taxon>Dikarya</taxon>
        <taxon>Basidiomycota</taxon>
        <taxon>Agaricomycotina</taxon>
        <taxon>Agaricomycetes</taxon>
        <taxon>Agaricomycetidae</taxon>
        <taxon>Agaricales</taxon>
        <taxon>Marasmiineae</taxon>
        <taxon>Omphalotaceae</taxon>
        <taxon>Collybiopsis</taxon>
    </lineage>
</organism>
<dbReference type="InterPro" id="IPR025476">
    <property type="entry name" value="Helitron_helicase-like"/>
</dbReference>
<feature type="transmembrane region" description="Helical" evidence="2">
    <location>
        <begin position="33"/>
        <end position="56"/>
    </location>
</feature>
<reference evidence="5 6" key="1">
    <citation type="journal article" date="2020" name="ISME J.">
        <title>Uncovering the hidden diversity of litter-decomposition mechanisms in mushroom-forming fungi.</title>
        <authorList>
            <person name="Floudas D."/>
            <person name="Bentzer J."/>
            <person name="Ahren D."/>
            <person name="Johansson T."/>
            <person name="Persson P."/>
            <person name="Tunlid A."/>
        </authorList>
    </citation>
    <scope>NUCLEOTIDE SEQUENCE [LARGE SCALE GENOMIC DNA]</scope>
    <source>
        <strain evidence="5 6">CBS 406.79</strain>
    </source>
</reference>
<keyword evidence="6" id="KW-1185">Reference proteome</keyword>
<evidence type="ECO:0000259" key="4">
    <source>
        <dbReference type="Pfam" id="PF20209"/>
    </source>
</evidence>